<evidence type="ECO:0000313" key="2">
    <source>
        <dbReference type="Proteomes" id="UP000027222"/>
    </source>
</evidence>
<gene>
    <name evidence="1" type="ORF">GALMADRAFT_1129272</name>
</gene>
<accession>A0A067SK21</accession>
<evidence type="ECO:0000313" key="1">
    <source>
        <dbReference type="EMBL" id="KDR67103.1"/>
    </source>
</evidence>
<organism evidence="1 2">
    <name type="scientific">Galerina marginata (strain CBS 339.88)</name>
    <dbReference type="NCBI Taxonomy" id="685588"/>
    <lineage>
        <taxon>Eukaryota</taxon>
        <taxon>Fungi</taxon>
        <taxon>Dikarya</taxon>
        <taxon>Basidiomycota</taxon>
        <taxon>Agaricomycotina</taxon>
        <taxon>Agaricomycetes</taxon>
        <taxon>Agaricomycetidae</taxon>
        <taxon>Agaricales</taxon>
        <taxon>Agaricineae</taxon>
        <taxon>Strophariaceae</taxon>
        <taxon>Galerina</taxon>
    </lineage>
</organism>
<sequence length="206" mass="23909">MISDDRRRLNHRVTVHKVHVVAYPIAISLSRPTLVDFFTFHMASPQIQFQFSTFRILPSSVLPAAARAIRFFPTQQFLLRQHVYAKLYPFLVARPLRRKPATPTPLFRAFPSFASTSSRAASAVLWFFLLICTDPNPKTLMISAGYTRVLRDCGSEYIWHPTFTEFPPSFSFKFTSRLYQYWRSLPYSVSFDYIFAIPAEVIPQRS</sequence>
<dbReference type="AlphaFoldDB" id="A0A067SK21"/>
<protein>
    <submittedName>
        <fullName evidence="1">Uncharacterized protein</fullName>
    </submittedName>
</protein>
<dbReference type="Proteomes" id="UP000027222">
    <property type="component" value="Unassembled WGS sequence"/>
</dbReference>
<name>A0A067SK21_GALM3</name>
<dbReference type="HOGENOM" id="CLU_1332023_0_0_1"/>
<keyword evidence="2" id="KW-1185">Reference proteome</keyword>
<dbReference type="EMBL" id="KL142417">
    <property type="protein sequence ID" value="KDR67103.1"/>
    <property type="molecule type" value="Genomic_DNA"/>
</dbReference>
<reference evidence="2" key="1">
    <citation type="journal article" date="2014" name="Proc. Natl. Acad. Sci. U.S.A.">
        <title>Extensive sampling of basidiomycete genomes demonstrates inadequacy of the white-rot/brown-rot paradigm for wood decay fungi.</title>
        <authorList>
            <person name="Riley R."/>
            <person name="Salamov A.A."/>
            <person name="Brown D.W."/>
            <person name="Nagy L.G."/>
            <person name="Floudas D."/>
            <person name="Held B.W."/>
            <person name="Levasseur A."/>
            <person name="Lombard V."/>
            <person name="Morin E."/>
            <person name="Otillar R."/>
            <person name="Lindquist E.A."/>
            <person name="Sun H."/>
            <person name="LaButti K.M."/>
            <person name="Schmutz J."/>
            <person name="Jabbour D."/>
            <person name="Luo H."/>
            <person name="Baker S.E."/>
            <person name="Pisabarro A.G."/>
            <person name="Walton J.D."/>
            <person name="Blanchette R.A."/>
            <person name="Henrissat B."/>
            <person name="Martin F."/>
            <person name="Cullen D."/>
            <person name="Hibbett D.S."/>
            <person name="Grigoriev I.V."/>
        </authorList>
    </citation>
    <scope>NUCLEOTIDE SEQUENCE [LARGE SCALE GENOMIC DNA]</scope>
    <source>
        <strain evidence="2">CBS 339.88</strain>
    </source>
</reference>
<proteinExistence type="predicted"/>